<evidence type="ECO:0000313" key="8">
    <source>
        <dbReference type="EMBL" id="CAF0856787.1"/>
    </source>
</evidence>
<proteinExistence type="inferred from homology"/>
<keyword evidence="6" id="KW-0862">Zinc</keyword>
<keyword evidence="6" id="KW-0479">Metal-binding</keyword>
<evidence type="ECO:0000256" key="1">
    <source>
        <dbReference type="ARBA" id="ARBA00004141"/>
    </source>
</evidence>
<comment type="subcellular location">
    <subcellularLocation>
        <location evidence="1">Membrane</location>
        <topology evidence="1">Multi-pass membrane protein</topology>
    </subcellularLocation>
</comment>
<protein>
    <submittedName>
        <fullName evidence="8">Uncharacterized protein</fullName>
    </submittedName>
</protein>
<feature type="transmembrane region" description="Helical" evidence="7">
    <location>
        <begin position="84"/>
        <end position="101"/>
    </location>
</feature>
<evidence type="ECO:0000313" key="9">
    <source>
        <dbReference type="Proteomes" id="UP000663845"/>
    </source>
</evidence>
<evidence type="ECO:0000256" key="3">
    <source>
        <dbReference type="ARBA" id="ARBA00022692"/>
    </source>
</evidence>
<evidence type="ECO:0000256" key="4">
    <source>
        <dbReference type="ARBA" id="ARBA00022989"/>
    </source>
</evidence>
<evidence type="ECO:0000256" key="6">
    <source>
        <dbReference type="PIRSR" id="PIRSR604254-1"/>
    </source>
</evidence>
<gene>
    <name evidence="8" type="ORF">JYZ213_LOCUS8206</name>
</gene>
<dbReference type="GO" id="GO:0038023">
    <property type="term" value="F:signaling receptor activity"/>
    <property type="evidence" value="ECO:0007669"/>
    <property type="project" value="TreeGrafter"/>
</dbReference>
<dbReference type="EMBL" id="CAJNOG010000055">
    <property type="protein sequence ID" value="CAF0856787.1"/>
    <property type="molecule type" value="Genomic_DNA"/>
</dbReference>
<organism evidence="8 9">
    <name type="scientific">Adineta steineri</name>
    <dbReference type="NCBI Taxonomy" id="433720"/>
    <lineage>
        <taxon>Eukaryota</taxon>
        <taxon>Metazoa</taxon>
        <taxon>Spiralia</taxon>
        <taxon>Gnathifera</taxon>
        <taxon>Rotifera</taxon>
        <taxon>Eurotatoria</taxon>
        <taxon>Bdelloidea</taxon>
        <taxon>Adinetida</taxon>
        <taxon>Adinetidae</taxon>
        <taxon>Adineta</taxon>
    </lineage>
</organism>
<evidence type="ECO:0000256" key="7">
    <source>
        <dbReference type="SAM" id="Phobius"/>
    </source>
</evidence>
<keyword evidence="3 7" id="KW-0812">Transmembrane</keyword>
<reference evidence="8" key="1">
    <citation type="submission" date="2021-02" db="EMBL/GenBank/DDBJ databases">
        <authorList>
            <person name="Nowell W R."/>
        </authorList>
    </citation>
    <scope>NUCLEOTIDE SEQUENCE</scope>
</reference>
<keyword evidence="4 7" id="KW-1133">Transmembrane helix</keyword>
<dbReference type="AlphaFoldDB" id="A0A813WPS6"/>
<feature type="transmembrane region" description="Helical" evidence="7">
    <location>
        <begin position="122"/>
        <end position="145"/>
    </location>
</feature>
<dbReference type="PANTHER" id="PTHR20855">
    <property type="entry name" value="ADIPOR/PROGESTIN RECEPTOR-RELATED"/>
    <property type="match status" value="1"/>
</dbReference>
<dbReference type="Pfam" id="PF03006">
    <property type="entry name" value="HlyIII"/>
    <property type="match status" value="1"/>
</dbReference>
<keyword evidence="5 7" id="KW-0472">Membrane</keyword>
<dbReference type="InterPro" id="IPR004254">
    <property type="entry name" value="AdipoR/HlyIII-related"/>
</dbReference>
<feature type="binding site" evidence="6">
    <location>
        <position position="143"/>
    </location>
    <ligand>
        <name>Zn(2+)</name>
        <dbReference type="ChEBI" id="CHEBI:29105"/>
    </ligand>
</feature>
<dbReference type="Proteomes" id="UP000663845">
    <property type="component" value="Unassembled WGS sequence"/>
</dbReference>
<sequence length="259" mass="30561">MENYLRSRAKTQNDIDSCHAKQELSFKNERRRSYLWWLKHRKLYAYDQVPKHLQTNPFIIRGYRYDLSWSECISSFFLLHNETLNVWTHFIGFVLFTLYFLRDFISSRNYDNLITTEHSTDYLMLLFYVLSVIACMLASTILHLLSGCSAKTYSTCLQLDLLGYCAQPYFPTQIVFSPDNGQTIFAIDEINQRASETIDYGNQGRQTSYGMINSLIQFQKNWTSTCQDINLELLFYPQMPIIKLNQSEELQLWLESPPH</sequence>
<evidence type="ECO:0000256" key="5">
    <source>
        <dbReference type="ARBA" id="ARBA00023136"/>
    </source>
</evidence>
<name>A0A813WPS6_9BILA</name>
<comment type="caution">
    <text evidence="8">The sequence shown here is derived from an EMBL/GenBank/DDBJ whole genome shotgun (WGS) entry which is preliminary data.</text>
</comment>
<dbReference type="GO" id="GO:0016020">
    <property type="term" value="C:membrane"/>
    <property type="evidence" value="ECO:0007669"/>
    <property type="project" value="UniProtKB-SubCell"/>
</dbReference>
<dbReference type="GO" id="GO:0046872">
    <property type="term" value="F:metal ion binding"/>
    <property type="evidence" value="ECO:0007669"/>
    <property type="project" value="UniProtKB-KW"/>
</dbReference>
<evidence type="ECO:0000256" key="2">
    <source>
        <dbReference type="ARBA" id="ARBA00007018"/>
    </source>
</evidence>
<comment type="similarity">
    <text evidence="2">Belongs to the ADIPOR family.</text>
</comment>
<dbReference type="PANTHER" id="PTHR20855:SF52">
    <property type="entry name" value="ADIPONECTIN RECEPTOR PROTEIN"/>
    <property type="match status" value="1"/>
</dbReference>
<accession>A0A813WPS6</accession>